<reference evidence="5 6" key="1">
    <citation type="submission" date="2020-04" db="EMBL/GenBank/DDBJ databases">
        <title>Massilia sp. RP-1-19 isolated from soil.</title>
        <authorList>
            <person name="Dahal R.H."/>
        </authorList>
    </citation>
    <scope>NUCLEOTIDE SEQUENCE [LARGE SCALE GENOMIC DNA]</scope>
    <source>
        <strain evidence="5 6">RP-1-19</strain>
    </source>
</reference>
<dbReference type="Gene3D" id="1.20.58.300">
    <property type="entry name" value="FlgN-like"/>
    <property type="match status" value="1"/>
</dbReference>
<dbReference type="InterPro" id="IPR036679">
    <property type="entry name" value="FlgN-like_sf"/>
</dbReference>
<keyword evidence="5" id="KW-0969">Cilium</keyword>
<dbReference type="EMBL" id="JABBGG010000013">
    <property type="protein sequence ID" value="NML63151.1"/>
    <property type="molecule type" value="Genomic_DNA"/>
</dbReference>
<keyword evidence="5" id="KW-0966">Cell projection</keyword>
<evidence type="ECO:0000256" key="2">
    <source>
        <dbReference type="ARBA" id="ARBA00007703"/>
    </source>
</evidence>
<evidence type="ECO:0000313" key="5">
    <source>
        <dbReference type="EMBL" id="NML63151.1"/>
    </source>
</evidence>
<protein>
    <submittedName>
        <fullName evidence="5">Flagellar protein FlgN</fullName>
    </submittedName>
</protein>
<evidence type="ECO:0000256" key="4">
    <source>
        <dbReference type="SAM" id="MobiDB-lite"/>
    </source>
</evidence>
<dbReference type="AlphaFoldDB" id="A0A848HTX9"/>
<dbReference type="Pfam" id="PF05130">
    <property type="entry name" value="FlgN"/>
    <property type="match status" value="1"/>
</dbReference>
<comment type="caution">
    <text evidence="5">The sequence shown here is derived from an EMBL/GenBank/DDBJ whole genome shotgun (WGS) entry which is preliminary data.</text>
</comment>
<proteinExistence type="inferred from homology"/>
<keyword evidence="3" id="KW-1005">Bacterial flagellum biogenesis</keyword>
<comment type="similarity">
    <text evidence="2">Belongs to the FlgN family.</text>
</comment>
<evidence type="ECO:0000256" key="3">
    <source>
        <dbReference type="ARBA" id="ARBA00022795"/>
    </source>
</evidence>
<gene>
    <name evidence="5" type="ORF">HHL21_19105</name>
</gene>
<name>A0A848HTX9_9BURK</name>
<evidence type="ECO:0000313" key="6">
    <source>
        <dbReference type="Proteomes" id="UP000583752"/>
    </source>
</evidence>
<feature type="compositionally biased region" description="Low complexity" evidence="4">
    <location>
        <begin position="138"/>
        <end position="148"/>
    </location>
</feature>
<accession>A0A848HTX9</accession>
<evidence type="ECO:0000256" key="1">
    <source>
        <dbReference type="ARBA" id="ARBA00002397"/>
    </source>
</evidence>
<keyword evidence="5" id="KW-0282">Flagellum</keyword>
<comment type="function">
    <text evidence="1">Required for the efficient initiation of filament assembly.</text>
</comment>
<keyword evidence="6" id="KW-1185">Reference proteome</keyword>
<dbReference type="Proteomes" id="UP000583752">
    <property type="component" value="Unassembled WGS sequence"/>
</dbReference>
<organism evidence="5 6">
    <name type="scientific">Massilia polaris</name>
    <dbReference type="NCBI Taxonomy" id="2728846"/>
    <lineage>
        <taxon>Bacteria</taxon>
        <taxon>Pseudomonadati</taxon>
        <taxon>Pseudomonadota</taxon>
        <taxon>Betaproteobacteria</taxon>
        <taxon>Burkholderiales</taxon>
        <taxon>Oxalobacteraceae</taxon>
        <taxon>Telluria group</taxon>
        <taxon>Massilia</taxon>
    </lineage>
</organism>
<feature type="region of interest" description="Disordered" evidence="4">
    <location>
        <begin position="132"/>
        <end position="155"/>
    </location>
</feature>
<dbReference type="InterPro" id="IPR007809">
    <property type="entry name" value="FlgN-like"/>
</dbReference>
<dbReference type="SUPFAM" id="SSF140566">
    <property type="entry name" value="FlgN-like"/>
    <property type="match status" value="1"/>
</dbReference>
<sequence length="155" mass="16739">MASPLDTLHDEQQLLSSLLDLMKQEQQCLIEADIDSLNALTPRKAELMNELAVLANQRHQALAAAGFAAEEAGMQAWVAQANSSSASDAWEQLLQLTRDAKEVNRLNGMLINKQMTHNQNLINAMRQPANAGDSAVYGPTGQTTPGGPSKRFVVG</sequence>
<dbReference type="RefSeq" id="WP_169468824.1">
    <property type="nucleotide sequence ID" value="NZ_JABBGG010000013.1"/>
</dbReference>
<dbReference type="GO" id="GO:0044780">
    <property type="term" value="P:bacterial-type flagellum assembly"/>
    <property type="evidence" value="ECO:0007669"/>
    <property type="project" value="InterPro"/>
</dbReference>